<evidence type="ECO:0000313" key="3">
    <source>
        <dbReference type="Proteomes" id="UP001364890"/>
    </source>
</evidence>
<dbReference type="PANTHER" id="PTHR38462">
    <property type="entry name" value="EXONUCLEASE-LIKE PROTEIN"/>
    <property type="match status" value="1"/>
</dbReference>
<dbReference type="InterPro" id="IPR011990">
    <property type="entry name" value="TPR-like_helical_dom_sf"/>
</dbReference>
<sequence>MSYEKKLLQLKGLVKKNSTEQIKKEIPSFKLPFYTEKWIQHGLKLIQNEHGFLFVKESFYSNEHIHGNIVLSKLTDSIKFMQDNYPDHPLTVSLDNKYSFYDTETTGLKGTGVLIFLNGVLTKTKDGFLLKQYVLADPSQETAFLYSLDFWRDTQTIITYNGKSFDLPQLISRWTMNRNLLPKLKQHDHIDLMHTSKRIWKGNLERFKLKQIEEQKLGFQRNGDIPGHLAPIIYFDAVKTGNPVNLMKVLKHNEWDILSLVTLYIITVDLLIKKEEVAESSVTYTNIGKWFQDLKTTEVSFDWFKFVVDHFPKQEASIAYMYVGLHLKRKKLFMESIQAFEESLKEISGKYRLKVYIELAKLYEHQQKDYESALEMTSKSALYMDSLSDSISTQSKLRLEQELYKRRERIIRKINISRESAQHNKKRVQMP</sequence>
<accession>A0ABU8F0N7</accession>
<reference evidence="2 3" key="1">
    <citation type="submission" date="2024-01" db="EMBL/GenBank/DDBJ databases">
        <title>Seven novel Bacillus-like species.</title>
        <authorList>
            <person name="Liu G."/>
        </authorList>
    </citation>
    <scope>NUCLEOTIDE SEQUENCE [LARGE SCALE GENOMIC DNA]</scope>
    <source>
        <strain evidence="2 3">FJAT-51614</strain>
    </source>
</reference>
<proteinExistence type="predicted"/>
<dbReference type="InterPro" id="IPR038720">
    <property type="entry name" value="YprB_RNase_H-like_dom"/>
</dbReference>
<name>A0ABU8F0N7_9BACI</name>
<keyword evidence="3" id="KW-1185">Reference proteome</keyword>
<dbReference type="InterPro" id="IPR012337">
    <property type="entry name" value="RNaseH-like_sf"/>
</dbReference>
<protein>
    <submittedName>
        <fullName evidence="2">Ribonuclease H-like domain-containing protein</fullName>
    </submittedName>
</protein>
<organism evidence="2 3">
    <name type="scientific">Psychrobacillus mangrovi</name>
    <dbReference type="NCBI Taxonomy" id="3117745"/>
    <lineage>
        <taxon>Bacteria</taxon>
        <taxon>Bacillati</taxon>
        <taxon>Bacillota</taxon>
        <taxon>Bacilli</taxon>
        <taxon>Bacillales</taxon>
        <taxon>Bacillaceae</taxon>
        <taxon>Psychrobacillus</taxon>
    </lineage>
</organism>
<dbReference type="EMBL" id="JBAWSY010000001">
    <property type="protein sequence ID" value="MEI4768354.1"/>
    <property type="molecule type" value="Genomic_DNA"/>
</dbReference>
<dbReference type="Proteomes" id="UP001364890">
    <property type="component" value="Unassembled WGS sequence"/>
</dbReference>
<dbReference type="RefSeq" id="WP_336495918.1">
    <property type="nucleotide sequence ID" value="NZ_JBAWSY010000001.1"/>
</dbReference>
<dbReference type="Gene3D" id="1.25.40.10">
    <property type="entry name" value="Tetratricopeptide repeat domain"/>
    <property type="match status" value="1"/>
</dbReference>
<evidence type="ECO:0000313" key="2">
    <source>
        <dbReference type="EMBL" id="MEI4768354.1"/>
    </source>
</evidence>
<gene>
    <name evidence="2" type="ORF">WAX74_01635</name>
</gene>
<feature type="domain" description="YprB ribonuclease H-like" evidence="1">
    <location>
        <begin position="100"/>
        <end position="265"/>
    </location>
</feature>
<dbReference type="SUPFAM" id="SSF48452">
    <property type="entry name" value="TPR-like"/>
    <property type="match status" value="1"/>
</dbReference>
<dbReference type="Gene3D" id="3.30.420.10">
    <property type="entry name" value="Ribonuclease H-like superfamily/Ribonuclease H"/>
    <property type="match status" value="1"/>
</dbReference>
<dbReference type="InterPro" id="IPR036397">
    <property type="entry name" value="RNaseH_sf"/>
</dbReference>
<comment type="caution">
    <text evidence="2">The sequence shown here is derived from an EMBL/GenBank/DDBJ whole genome shotgun (WGS) entry which is preliminary data.</text>
</comment>
<dbReference type="Pfam" id="PF13482">
    <property type="entry name" value="RNase_H_2"/>
    <property type="match status" value="1"/>
</dbReference>
<evidence type="ECO:0000259" key="1">
    <source>
        <dbReference type="Pfam" id="PF13482"/>
    </source>
</evidence>
<dbReference type="SUPFAM" id="SSF53098">
    <property type="entry name" value="Ribonuclease H-like"/>
    <property type="match status" value="1"/>
</dbReference>
<dbReference type="PANTHER" id="PTHR38462:SF1">
    <property type="entry name" value="YPRB RIBONUCLEASE H-LIKE DOMAIN-CONTAINING PROTEIN"/>
    <property type="match status" value="1"/>
</dbReference>